<dbReference type="AlphaFoldDB" id="L9ZCF9"/>
<dbReference type="Gene3D" id="1.10.10.10">
    <property type="entry name" value="Winged helix-like DNA-binding domain superfamily/Winged helix DNA-binding domain"/>
    <property type="match status" value="1"/>
</dbReference>
<dbReference type="InterPro" id="IPR036388">
    <property type="entry name" value="WH-like_DNA-bd_sf"/>
</dbReference>
<name>L9ZCF9_NATA2</name>
<keyword evidence="3" id="KW-1185">Reference proteome</keyword>
<dbReference type="Pfam" id="PF01022">
    <property type="entry name" value="HTH_5"/>
    <property type="match status" value="1"/>
</dbReference>
<evidence type="ECO:0000313" key="2">
    <source>
        <dbReference type="EMBL" id="ELY83691.1"/>
    </source>
</evidence>
<organism evidence="2 3">
    <name type="scientific">Natrinema altunense (strain JCM 12890 / CGMCC 1.3731 / AJ2)</name>
    <dbReference type="NCBI Taxonomy" id="1227494"/>
    <lineage>
        <taxon>Archaea</taxon>
        <taxon>Methanobacteriati</taxon>
        <taxon>Methanobacteriota</taxon>
        <taxon>Stenosarchaea group</taxon>
        <taxon>Halobacteria</taxon>
        <taxon>Halobacteriales</taxon>
        <taxon>Natrialbaceae</taxon>
        <taxon>Natrinema</taxon>
    </lineage>
</organism>
<dbReference type="Proteomes" id="UP000011511">
    <property type="component" value="Unassembled WGS sequence"/>
</dbReference>
<comment type="caution">
    <text evidence="2">The sequence shown here is derived from an EMBL/GenBank/DDBJ whole genome shotgun (WGS) entry which is preliminary data.</text>
</comment>
<gene>
    <name evidence="2" type="ORF">C485_18102</name>
</gene>
<accession>L9ZCF9</accession>
<dbReference type="RefSeq" id="WP_007110835.1">
    <property type="nucleotide sequence ID" value="NZ_AOIK01000043.1"/>
</dbReference>
<dbReference type="InterPro" id="IPR011991">
    <property type="entry name" value="ArsR-like_HTH"/>
</dbReference>
<reference evidence="2 3" key="1">
    <citation type="journal article" date="2014" name="PLoS Genet.">
        <title>Phylogenetically driven sequencing of extremely halophilic archaea reveals strategies for static and dynamic osmo-response.</title>
        <authorList>
            <person name="Becker E.A."/>
            <person name="Seitzer P.M."/>
            <person name="Tritt A."/>
            <person name="Larsen D."/>
            <person name="Krusor M."/>
            <person name="Yao A.I."/>
            <person name="Wu D."/>
            <person name="Madern D."/>
            <person name="Eisen J.A."/>
            <person name="Darling A.E."/>
            <person name="Facciotti M.T."/>
        </authorList>
    </citation>
    <scope>NUCLEOTIDE SEQUENCE [LARGE SCALE GENOMIC DNA]</scope>
    <source>
        <strain evidence="2 3">JCM 12890</strain>
    </source>
</reference>
<proteinExistence type="predicted"/>
<dbReference type="CDD" id="cd00090">
    <property type="entry name" value="HTH_ARSR"/>
    <property type="match status" value="1"/>
</dbReference>
<protein>
    <recommendedName>
        <fullName evidence="1">HTH arsR-type domain-containing protein</fullName>
    </recommendedName>
</protein>
<sequence>MEYVVLRSSVIGKLNETKQEILEELEMADGDGMRVKDLASSLDKSKGHISDQVSDLEEVDLVEKRVADDGRQRVFLSDDIRFLNKADFPR</sequence>
<dbReference type="InterPro" id="IPR036390">
    <property type="entry name" value="WH_DNA-bd_sf"/>
</dbReference>
<evidence type="ECO:0000259" key="1">
    <source>
        <dbReference type="Pfam" id="PF01022"/>
    </source>
</evidence>
<dbReference type="GO" id="GO:0003700">
    <property type="term" value="F:DNA-binding transcription factor activity"/>
    <property type="evidence" value="ECO:0007669"/>
    <property type="project" value="InterPro"/>
</dbReference>
<dbReference type="SUPFAM" id="SSF46785">
    <property type="entry name" value="Winged helix' DNA-binding domain"/>
    <property type="match status" value="1"/>
</dbReference>
<feature type="domain" description="HTH arsR-type" evidence="1">
    <location>
        <begin position="16"/>
        <end position="64"/>
    </location>
</feature>
<dbReference type="InterPro" id="IPR001845">
    <property type="entry name" value="HTH_ArsR_DNA-bd_dom"/>
</dbReference>
<evidence type="ECO:0000313" key="3">
    <source>
        <dbReference type="Proteomes" id="UP000011511"/>
    </source>
</evidence>
<dbReference type="EMBL" id="AOIK01000043">
    <property type="protein sequence ID" value="ELY83691.1"/>
    <property type="molecule type" value="Genomic_DNA"/>
</dbReference>